<name>A0A0L9V6S9_PHAAN</name>
<dbReference type="Gramene" id="KOM50379">
    <property type="protein sequence ID" value="KOM50379"/>
    <property type="gene ID" value="LR48_Vigan08g120600"/>
</dbReference>
<evidence type="ECO:0000313" key="1">
    <source>
        <dbReference type="EMBL" id="KOM50379.1"/>
    </source>
</evidence>
<dbReference type="Proteomes" id="UP000053144">
    <property type="component" value="Chromosome 8"/>
</dbReference>
<proteinExistence type="predicted"/>
<evidence type="ECO:0000313" key="2">
    <source>
        <dbReference type="Proteomes" id="UP000053144"/>
    </source>
</evidence>
<gene>
    <name evidence="1" type="ORF">LR48_Vigan08g120600</name>
</gene>
<accession>A0A0L9V6S9</accession>
<organism evidence="1 2">
    <name type="scientific">Phaseolus angularis</name>
    <name type="common">Azuki bean</name>
    <name type="synonym">Vigna angularis</name>
    <dbReference type="NCBI Taxonomy" id="3914"/>
    <lineage>
        <taxon>Eukaryota</taxon>
        <taxon>Viridiplantae</taxon>
        <taxon>Streptophyta</taxon>
        <taxon>Embryophyta</taxon>
        <taxon>Tracheophyta</taxon>
        <taxon>Spermatophyta</taxon>
        <taxon>Magnoliopsida</taxon>
        <taxon>eudicotyledons</taxon>
        <taxon>Gunneridae</taxon>
        <taxon>Pentapetalae</taxon>
        <taxon>rosids</taxon>
        <taxon>fabids</taxon>
        <taxon>Fabales</taxon>
        <taxon>Fabaceae</taxon>
        <taxon>Papilionoideae</taxon>
        <taxon>50 kb inversion clade</taxon>
        <taxon>NPAAA clade</taxon>
        <taxon>indigoferoid/millettioid clade</taxon>
        <taxon>Phaseoleae</taxon>
        <taxon>Vigna</taxon>
    </lineage>
</organism>
<dbReference type="AlphaFoldDB" id="A0A0L9V6S9"/>
<protein>
    <submittedName>
        <fullName evidence="1">Uncharacterized protein</fullName>
    </submittedName>
</protein>
<dbReference type="EMBL" id="CM003378">
    <property type="protein sequence ID" value="KOM50379.1"/>
    <property type="molecule type" value="Genomic_DNA"/>
</dbReference>
<sequence>MDLRNGCTFGHLRGWKEICTDYNTIQAKLRAMNYKLCCSFERKRTDRRGWICRIPSILVTRKIEEIYVDCCGKVVCALHLLRNDEDGVTGYSKVVTGYSGMKFWLTHV</sequence>
<reference evidence="2" key="1">
    <citation type="journal article" date="2015" name="Proc. Natl. Acad. Sci. U.S.A.">
        <title>Genome sequencing of adzuki bean (Vigna angularis) provides insight into high starch and low fat accumulation and domestication.</title>
        <authorList>
            <person name="Yang K."/>
            <person name="Tian Z."/>
            <person name="Chen C."/>
            <person name="Luo L."/>
            <person name="Zhao B."/>
            <person name="Wang Z."/>
            <person name="Yu L."/>
            <person name="Li Y."/>
            <person name="Sun Y."/>
            <person name="Li W."/>
            <person name="Chen Y."/>
            <person name="Li Y."/>
            <person name="Zhang Y."/>
            <person name="Ai D."/>
            <person name="Zhao J."/>
            <person name="Shang C."/>
            <person name="Ma Y."/>
            <person name="Wu B."/>
            <person name="Wang M."/>
            <person name="Gao L."/>
            <person name="Sun D."/>
            <person name="Zhang P."/>
            <person name="Guo F."/>
            <person name="Wang W."/>
            <person name="Li Y."/>
            <person name="Wang J."/>
            <person name="Varshney R.K."/>
            <person name="Wang J."/>
            <person name="Ling H.Q."/>
            <person name="Wan P."/>
        </authorList>
    </citation>
    <scope>NUCLEOTIDE SEQUENCE</scope>
    <source>
        <strain evidence="2">cv. Jingnong 6</strain>
    </source>
</reference>